<dbReference type="Pfam" id="PF01531">
    <property type="entry name" value="Glyco_transf_11"/>
    <property type="match status" value="1"/>
</dbReference>
<gene>
    <name evidence="3" type="ORF">BC962_2814</name>
</gene>
<dbReference type="CDD" id="cd11301">
    <property type="entry name" value="Fut1_Fut2_like"/>
    <property type="match status" value="1"/>
</dbReference>
<dbReference type="PANTHER" id="PTHR11927:SF9">
    <property type="entry name" value="L-FUCOSYLTRANSFERASE"/>
    <property type="match status" value="1"/>
</dbReference>
<name>A0A495P6V0_9FLAO</name>
<organism evidence="3 4">
    <name type="scientific">Gillisia mitskevichiae</name>
    <dbReference type="NCBI Taxonomy" id="270921"/>
    <lineage>
        <taxon>Bacteria</taxon>
        <taxon>Pseudomonadati</taxon>
        <taxon>Bacteroidota</taxon>
        <taxon>Flavobacteriia</taxon>
        <taxon>Flavobacteriales</taxon>
        <taxon>Flavobacteriaceae</taxon>
        <taxon>Gillisia</taxon>
    </lineage>
</organism>
<dbReference type="AlphaFoldDB" id="A0A495P6V0"/>
<dbReference type="GO" id="GO:0016020">
    <property type="term" value="C:membrane"/>
    <property type="evidence" value="ECO:0007669"/>
    <property type="project" value="InterPro"/>
</dbReference>
<dbReference type="OrthoDB" id="9794601at2"/>
<sequence>MILISLQGGLGNQMFQYAIARILGEKNHTPVVLEKSFFILKEKKPGHTPRDFELNIFNNEYLISSDLHVNKFTNLSFLNKVRKKLGCNYPKTFLEEKFTFNPEALLVKPPVILHGYFQSYKYYDGYEALVKQIFEFPVNKLDEVNSSLLYRIKETTAISIHIRRGDFINDMKTKTFHGNCSIDYYLKAINFFVSKFSGFQLFFFSDDSEWVKEKFETLPNPKLFIDHNKGENNWKDMFLMSSCSHNIIANSSFSWWAAWLNNNPNKTVIAPKNWFAKDIDTNDLIPDQWIRL</sequence>
<dbReference type="EMBL" id="RBLG01000004">
    <property type="protein sequence ID" value="RKS45138.1"/>
    <property type="molecule type" value="Genomic_DNA"/>
</dbReference>
<dbReference type="InterPro" id="IPR002516">
    <property type="entry name" value="Glyco_trans_11"/>
</dbReference>
<evidence type="ECO:0000256" key="1">
    <source>
        <dbReference type="ARBA" id="ARBA00022676"/>
    </source>
</evidence>
<reference evidence="3 4" key="1">
    <citation type="submission" date="2018-10" db="EMBL/GenBank/DDBJ databases">
        <title>Genomic Encyclopedia of Archaeal and Bacterial Type Strains, Phase II (KMG-II): from individual species to whole genera.</title>
        <authorList>
            <person name="Goeker M."/>
        </authorList>
    </citation>
    <scope>NUCLEOTIDE SEQUENCE [LARGE SCALE GENOMIC DNA]</scope>
    <source>
        <strain evidence="3 4">DSM 19839</strain>
    </source>
</reference>
<dbReference type="GO" id="GO:0005975">
    <property type="term" value="P:carbohydrate metabolic process"/>
    <property type="evidence" value="ECO:0007669"/>
    <property type="project" value="InterPro"/>
</dbReference>
<dbReference type="PANTHER" id="PTHR11927">
    <property type="entry name" value="GALACTOSIDE 2-L-FUCOSYLTRANSFERASE"/>
    <property type="match status" value="1"/>
</dbReference>
<accession>A0A495P6V0</accession>
<dbReference type="Proteomes" id="UP000276282">
    <property type="component" value="Unassembled WGS sequence"/>
</dbReference>
<keyword evidence="2 3" id="KW-0808">Transferase</keyword>
<dbReference type="GO" id="GO:0008107">
    <property type="term" value="F:galactoside 2-alpha-L-fucosyltransferase activity"/>
    <property type="evidence" value="ECO:0007669"/>
    <property type="project" value="InterPro"/>
</dbReference>
<dbReference type="Gene3D" id="3.40.50.11350">
    <property type="match status" value="1"/>
</dbReference>
<evidence type="ECO:0000313" key="3">
    <source>
        <dbReference type="EMBL" id="RKS45138.1"/>
    </source>
</evidence>
<proteinExistence type="predicted"/>
<keyword evidence="4" id="KW-1185">Reference proteome</keyword>
<comment type="caution">
    <text evidence="3">The sequence shown here is derived from an EMBL/GenBank/DDBJ whole genome shotgun (WGS) entry which is preliminary data.</text>
</comment>
<keyword evidence="1" id="KW-0328">Glycosyltransferase</keyword>
<protein>
    <submittedName>
        <fullName evidence="3">Glycosyl transferase family 11</fullName>
    </submittedName>
</protein>
<evidence type="ECO:0000256" key="2">
    <source>
        <dbReference type="ARBA" id="ARBA00022679"/>
    </source>
</evidence>
<evidence type="ECO:0000313" key="4">
    <source>
        <dbReference type="Proteomes" id="UP000276282"/>
    </source>
</evidence>